<feature type="compositionally biased region" description="Low complexity" evidence="2">
    <location>
        <begin position="493"/>
        <end position="510"/>
    </location>
</feature>
<comment type="caution">
    <text evidence="4">The sequence shown here is derived from an EMBL/GenBank/DDBJ whole genome shotgun (WGS) entry which is preliminary data.</text>
</comment>
<feature type="chain" id="PRO_5035808249" evidence="3">
    <location>
        <begin position="18"/>
        <end position="785"/>
    </location>
</feature>
<proteinExistence type="predicted"/>
<keyword evidence="3" id="KW-0732">Signal</keyword>
<keyword evidence="1" id="KW-0175">Coiled coil</keyword>
<reference evidence="4" key="1">
    <citation type="submission" date="2019-12" db="EMBL/GenBank/DDBJ databases">
        <title>Genome sequencing and annotation of Brassica cretica.</title>
        <authorList>
            <person name="Studholme D.J."/>
            <person name="Sarris P.F."/>
        </authorList>
    </citation>
    <scope>NUCLEOTIDE SEQUENCE</scope>
    <source>
        <strain evidence="4">PFS-102/07</strain>
        <tissue evidence="4">Leaf</tissue>
    </source>
</reference>
<feature type="compositionally biased region" description="Low complexity" evidence="2">
    <location>
        <begin position="135"/>
        <end position="153"/>
    </location>
</feature>
<sequence length="785" mass="87190">MVGAVAVILVLTAGSLGDGRSLSSLSVSSPRWLAFTVDRIRAAYALPPDGNRATPIGPAAPIRPGKGHRNKRRGRRRRYSIVLTSPPKPVSIAVPVGGARRAPNTSAGSVGDQALDDDVDSSTHRRQRRALEEINSVSSNSPSSGLPRPLRASCECTSEVDQSAHLPDVHETSSWRFLYDNEVPILGNPESLALIWRKIREKGCELPSLGDMRERDTYVWMAVVNPKAMEASNEYATLMERRLADFPRKEEVEGNLLTIQKLQGELEAVRVTEKQRGVEVEGLKGKLSATETEKVANQNDLDSMKEKHRREIKSCDAAARKERNLARRSLAREYDAVLAVVKDKLQKKKEDSAAEIRLQEVRARIEAVTEYSEGGFELEEELGRLRDREISLDLDYGLASVSDPSLSRLELPEVSGDSVDQEWCGTETDHESVLWAFIRPDGIINWVGAREREALPDHPEESSEAGSMERAQKARRMPTLRSKSQAQSPGFMARPVSIAVPAASSNSPSSGLPPPLRASGEGTSRVDPSAHLPEASSWGFSYDNEVPILKNPERLALIWRKIRERGCELPSLGNMREREAYVRMAVANAKAMEARNEYAALMEKQLAEFPSKEEVGSHLLTIQQLQGALEAVRVTEQQRGVEIEGLKGKLSAAETERVAVQNDLDLMKEKHWREIKGLDVAARKERDFSHRSLAREYNAVLAVVKDKLQKKKKETAAETRLQEVRARIETLTEYIEGGFELEEELEHLRGHEISLDLDYGLASVSDPSLSRLELPDISGDSVDQE</sequence>
<feature type="region of interest" description="Disordered" evidence="2">
    <location>
        <begin position="454"/>
        <end position="534"/>
    </location>
</feature>
<dbReference type="AlphaFoldDB" id="A0A8S9K5A5"/>
<feature type="compositionally biased region" description="Basic residues" evidence="2">
    <location>
        <begin position="65"/>
        <end position="79"/>
    </location>
</feature>
<evidence type="ECO:0000256" key="3">
    <source>
        <dbReference type="SAM" id="SignalP"/>
    </source>
</evidence>
<dbReference type="EMBL" id="QGKY02000190">
    <property type="protein sequence ID" value="KAF2588793.1"/>
    <property type="molecule type" value="Genomic_DNA"/>
</dbReference>
<name>A0A8S9K5A5_BRACR</name>
<organism evidence="4">
    <name type="scientific">Brassica cretica</name>
    <name type="common">Mustard</name>
    <dbReference type="NCBI Taxonomy" id="69181"/>
    <lineage>
        <taxon>Eukaryota</taxon>
        <taxon>Viridiplantae</taxon>
        <taxon>Streptophyta</taxon>
        <taxon>Embryophyta</taxon>
        <taxon>Tracheophyta</taxon>
        <taxon>Spermatophyta</taxon>
        <taxon>Magnoliopsida</taxon>
        <taxon>eudicotyledons</taxon>
        <taxon>Gunneridae</taxon>
        <taxon>Pentapetalae</taxon>
        <taxon>rosids</taxon>
        <taxon>malvids</taxon>
        <taxon>Brassicales</taxon>
        <taxon>Brassicaceae</taxon>
        <taxon>Brassiceae</taxon>
        <taxon>Brassica</taxon>
    </lineage>
</organism>
<accession>A0A8S9K5A5</accession>
<feature type="region of interest" description="Disordered" evidence="2">
    <location>
        <begin position="50"/>
        <end position="154"/>
    </location>
</feature>
<feature type="coiled-coil region" evidence="1">
    <location>
        <begin position="643"/>
        <end position="670"/>
    </location>
</feature>
<evidence type="ECO:0000256" key="1">
    <source>
        <dbReference type="SAM" id="Coils"/>
    </source>
</evidence>
<evidence type="ECO:0000313" key="4">
    <source>
        <dbReference type="EMBL" id="KAF2588793.1"/>
    </source>
</evidence>
<gene>
    <name evidence="4" type="ORF">F2Q70_00039227</name>
</gene>
<protein>
    <submittedName>
        <fullName evidence="4">Uncharacterized protein</fullName>
    </submittedName>
</protein>
<feature type="signal peptide" evidence="3">
    <location>
        <begin position="1"/>
        <end position="17"/>
    </location>
</feature>
<evidence type="ECO:0000256" key="2">
    <source>
        <dbReference type="SAM" id="MobiDB-lite"/>
    </source>
</evidence>